<dbReference type="InterPro" id="IPR002882">
    <property type="entry name" value="CofD"/>
</dbReference>
<sequence length="393" mass="42480">MTAIRIEREITLPDDLRVARARSAPHLGPRLLFFSGGSALNGISRQLKRYTFNSVHLITPFDSGGSSQVLREAFGMPAVGDLRSRLMALADETVLGQPDIYALFNHRLPSDAPQAALRAEVDEMVAGRHPLISAISQPMRKLIRTTLRAFAEAVPVGFDYRHASIGNLILAGGYLRNERALEPVLFLMSKMVDVRGTVRAAVDANLQLGAELADGRRVIGQRAISGKEVAPLDSPIRRCFLSDGAQELAPSEVTLPKRNRKLIGQAELICYPPGSLYSSVIANLLPAGTGTAIAARHVPKVYLPSLGRDPEALGHGLADQVAALLAPLRADAGETLKPARFLTHVICDSAVPKSDCAAVTERFGIPCIRLPLRRSDDKKYDAQRVAEVLVSLD</sequence>
<dbReference type="OrthoDB" id="5413830at2"/>
<keyword evidence="2" id="KW-1185">Reference proteome</keyword>
<dbReference type="Proteomes" id="UP000006230">
    <property type="component" value="Unassembled WGS sequence"/>
</dbReference>
<dbReference type="STRING" id="314265.R2601_20254"/>
<gene>
    <name evidence="1" type="ORF">R2601_20254</name>
</gene>
<dbReference type="CDD" id="cd07187">
    <property type="entry name" value="YvcK_like"/>
    <property type="match status" value="1"/>
</dbReference>
<dbReference type="InterPro" id="IPR038136">
    <property type="entry name" value="CofD-like_dom_sf"/>
</dbReference>
<dbReference type="InterPro" id="IPR027591">
    <property type="entry name" value="CofD-rel_GAK"/>
</dbReference>
<evidence type="ECO:0008006" key="3">
    <source>
        <dbReference type="Google" id="ProtNLM"/>
    </source>
</evidence>
<name>Q0FTP3_SALBH</name>
<dbReference type="PANTHER" id="PTHR31240:SF0">
    <property type="entry name" value="MATERNAL EFFECT EMBRYO ARREST 18"/>
    <property type="match status" value="1"/>
</dbReference>
<evidence type="ECO:0000313" key="1">
    <source>
        <dbReference type="EMBL" id="EAU47706.1"/>
    </source>
</evidence>
<dbReference type="HOGENOM" id="CLU_044041_0_1_5"/>
<accession>Q0FTP3</accession>
<dbReference type="RefSeq" id="WP_007798793.1">
    <property type="nucleotide sequence ID" value="NZ_DS022276.1"/>
</dbReference>
<dbReference type="EMBL" id="AATQ01000005">
    <property type="protein sequence ID" value="EAU47706.1"/>
    <property type="molecule type" value="Genomic_DNA"/>
</dbReference>
<dbReference type="NCBIfam" id="TIGR04357">
    <property type="entry name" value="CofD_rel_GAK"/>
    <property type="match status" value="1"/>
</dbReference>
<dbReference type="Gene3D" id="3.40.50.10680">
    <property type="entry name" value="CofD-like domains"/>
    <property type="match status" value="1"/>
</dbReference>
<dbReference type="SUPFAM" id="SSF142338">
    <property type="entry name" value="CofD-like"/>
    <property type="match status" value="1"/>
</dbReference>
<dbReference type="eggNOG" id="COG0391">
    <property type="taxonomic scope" value="Bacteria"/>
</dbReference>
<dbReference type="AlphaFoldDB" id="Q0FTP3"/>
<comment type="caution">
    <text evidence="1">The sequence shown here is derived from an EMBL/GenBank/DDBJ whole genome shotgun (WGS) entry which is preliminary data.</text>
</comment>
<protein>
    <recommendedName>
        <fullName evidence="3">GAK system CofD-like protein</fullName>
    </recommendedName>
</protein>
<organism evidence="1 2">
    <name type="scientific">Salipiger bermudensis (strain DSM 26914 / JCM 13377 / KCTC 12554 / HTCC2601)</name>
    <name type="common">Pelagibaca bermudensis</name>
    <dbReference type="NCBI Taxonomy" id="314265"/>
    <lineage>
        <taxon>Bacteria</taxon>
        <taxon>Pseudomonadati</taxon>
        <taxon>Pseudomonadota</taxon>
        <taxon>Alphaproteobacteria</taxon>
        <taxon>Rhodobacterales</taxon>
        <taxon>Roseobacteraceae</taxon>
        <taxon>Salipiger</taxon>
    </lineage>
</organism>
<reference evidence="1 2" key="1">
    <citation type="journal article" date="2010" name="J. Bacteriol.">
        <title>Genome sequences of Pelagibaca bermudensis HTCC2601T and Maritimibacter alkaliphilus HTCC2654T, the type strains of two marine Roseobacter genera.</title>
        <authorList>
            <person name="Thrash J.C."/>
            <person name="Cho J.C."/>
            <person name="Ferriera S."/>
            <person name="Johnson J."/>
            <person name="Vergin K.L."/>
            <person name="Giovannoni S.J."/>
        </authorList>
    </citation>
    <scope>NUCLEOTIDE SEQUENCE [LARGE SCALE GENOMIC DNA]</scope>
    <source>
        <strain evidence="2">DSM 26914 / JCM 13377 / KCTC 12554 / HTCC2601</strain>
    </source>
</reference>
<dbReference type="PANTHER" id="PTHR31240">
    <property type="entry name" value="MATERNAL EFFECT EMBRYO ARREST 18"/>
    <property type="match status" value="1"/>
</dbReference>
<evidence type="ECO:0000313" key="2">
    <source>
        <dbReference type="Proteomes" id="UP000006230"/>
    </source>
</evidence>
<dbReference type="GO" id="GO:0043743">
    <property type="term" value="F:LPPG:FO 2-phospho-L-lactate transferase activity"/>
    <property type="evidence" value="ECO:0007669"/>
    <property type="project" value="InterPro"/>
</dbReference>
<dbReference type="Pfam" id="PF01933">
    <property type="entry name" value="CofD"/>
    <property type="match status" value="1"/>
</dbReference>
<proteinExistence type="predicted"/>